<evidence type="ECO:0000256" key="6">
    <source>
        <dbReference type="PROSITE-ProRule" id="PRU00552"/>
    </source>
</evidence>
<dbReference type="AlphaFoldDB" id="A0A507EE67"/>
<dbReference type="InterPro" id="IPR044742">
    <property type="entry name" value="DEAD/DEAH_RhlB"/>
</dbReference>
<evidence type="ECO:0000256" key="5">
    <source>
        <dbReference type="ARBA" id="ARBA00022884"/>
    </source>
</evidence>
<feature type="domain" description="Helicase ATP-binding" evidence="9">
    <location>
        <begin position="50"/>
        <end position="245"/>
    </location>
</feature>
<keyword evidence="4 7" id="KW-0067">ATP-binding</keyword>
<dbReference type="PROSITE" id="PS51195">
    <property type="entry name" value="Q_MOTIF"/>
    <property type="match status" value="1"/>
</dbReference>
<evidence type="ECO:0000313" key="13">
    <source>
        <dbReference type="Proteomes" id="UP000318582"/>
    </source>
</evidence>
<feature type="domain" description="DEAD-box RNA helicase Q" evidence="11">
    <location>
        <begin position="19"/>
        <end position="47"/>
    </location>
</feature>
<evidence type="ECO:0000256" key="2">
    <source>
        <dbReference type="ARBA" id="ARBA00022801"/>
    </source>
</evidence>
<sequence>MSSVRVATAGHSDSGTVSTDFGKLGVSNSLCRNINASGISSPTDVQRSAIPVLLKGENLIVAAETGSGKTLAYLLPLITRILGSANDAGATPNSAPLSPRILILIPNRELCVQVLRTLRSLTQSLKLTITMIPPPPSVLLSQIRSPDIVVATAAAIRHTYKNPRLMREFLARTEAIVADEADWVVGDGVGLDLVKQAARISKKRSGAPSMAKTPPKPIQFVFAAATMPPIKSANSKTPRALLRRIFGRIATVGTTTLHSPPMGLREEFLPLVPAEETESLQDAEEEKLKCEALLALLVQNVEKMTTQEDFQDTKWLVFCNHAKRAESAFAAVQATRHLIVPDEHSKTLNFHCDLVHGGLTKEIKSTKVLDFVSAGVKEAAESDIPTFRVLICTDIVARGLDFLDVSTVVQMDFAQDAAMYLHRIGRTARANKSGRAVSFVSPSDSHLAQLIQDAATGTANSKLQTHFQYEEALLGDGVSDGDLGERKETDRLPLTGAFSRNRSLSTKIKRKERDMSRADVDNGEGSNTALGTKP</sequence>
<accession>A0A507EE67</accession>
<comment type="catalytic activity">
    <reaction evidence="7">
        <text>ATP + H2O = ADP + phosphate + H(+)</text>
        <dbReference type="Rhea" id="RHEA:13065"/>
        <dbReference type="ChEBI" id="CHEBI:15377"/>
        <dbReference type="ChEBI" id="CHEBI:15378"/>
        <dbReference type="ChEBI" id="CHEBI:30616"/>
        <dbReference type="ChEBI" id="CHEBI:43474"/>
        <dbReference type="ChEBI" id="CHEBI:456216"/>
        <dbReference type="EC" id="3.6.4.13"/>
    </reaction>
</comment>
<feature type="short sequence motif" description="Q motif" evidence="6">
    <location>
        <begin position="19"/>
        <end position="47"/>
    </location>
</feature>
<organism evidence="12 13">
    <name type="scientific">Powellomyces hirtus</name>
    <dbReference type="NCBI Taxonomy" id="109895"/>
    <lineage>
        <taxon>Eukaryota</taxon>
        <taxon>Fungi</taxon>
        <taxon>Fungi incertae sedis</taxon>
        <taxon>Chytridiomycota</taxon>
        <taxon>Chytridiomycota incertae sedis</taxon>
        <taxon>Chytridiomycetes</taxon>
        <taxon>Spizellomycetales</taxon>
        <taxon>Powellomycetaceae</taxon>
        <taxon>Powellomyces</taxon>
    </lineage>
</organism>
<comment type="similarity">
    <text evidence="7">Belongs to the DEAD box helicase family.</text>
</comment>
<keyword evidence="2 7" id="KW-0378">Hydrolase</keyword>
<evidence type="ECO:0000256" key="7">
    <source>
        <dbReference type="RuleBase" id="RU365068"/>
    </source>
</evidence>
<evidence type="ECO:0000256" key="3">
    <source>
        <dbReference type="ARBA" id="ARBA00022806"/>
    </source>
</evidence>
<dbReference type="Proteomes" id="UP000318582">
    <property type="component" value="Unassembled WGS sequence"/>
</dbReference>
<dbReference type="Pfam" id="PF00270">
    <property type="entry name" value="DEAD"/>
    <property type="match status" value="1"/>
</dbReference>
<keyword evidence="3 7" id="KW-0347">Helicase</keyword>
<gene>
    <name evidence="12" type="ORF">PhCBS80983_g01043</name>
</gene>
<protein>
    <recommendedName>
        <fullName evidence="7">ATP-dependent RNA helicase</fullName>
        <ecNumber evidence="7">3.6.4.13</ecNumber>
    </recommendedName>
</protein>
<comment type="function">
    <text evidence="7">RNA helicase.</text>
</comment>
<feature type="compositionally biased region" description="Basic and acidic residues" evidence="8">
    <location>
        <begin position="511"/>
        <end position="520"/>
    </location>
</feature>
<dbReference type="PROSITE" id="PS51192">
    <property type="entry name" value="HELICASE_ATP_BIND_1"/>
    <property type="match status" value="1"/>
</dbReference>
<evidence type="ECO:0000256" key="4">
    <source>
        <dbReference type="ARBA" id="ARBA00022840"/>
    </source>
</evidence>
<keyword evidence="5 7" id="KW-0694">RNA-binding</keyword>
<evidence type="ECO:0000256" key="1">
    <source>
        <dbReference type="ARBA" id="ARBA00022741"/>
    </source>
</evidence>
<dbReference type="PROSITE" id="PS51194">
    <property type="entry name" value="HELICASE_CTER"/>
    <property type="match status" value="1"/>
</dbReference>
<evidence type="ECO:0000259" key="9">
    <source>
        <dbReference type="PROSITE" id="PS51192"/>
    </source>
</evidence>
<dbReference type="CDD" id="cd18787">
    <property type="entry name" value="SF2_C_DEAD"/>
    <property type="match status" value="1"/>
</dbReference>
<dbReference type="PANTHER" id="PTHR24031">
    <property type="entry name" value="RNA HELICASE"/>
    <property type="match status" value="1"/>
</dbReference>
<dbReference type="EC" id="3.6.4.13" evidence="7"/>
<dbReference type="InterPro" id="IPR014001">
    <property type="entry name" value="Helicase_ATP-bd"/>
</dbReference>
<comment type="caution">
    <text evidence="12">The sequence shown here is derived from an EMBL/GenBank/DDBJ whole genome shotgun (WGS) entry which is preliminary data.</text>
</comment>
<dbReference type="SUPFAM" id="SSF52540">
    <property type="entry name" value="P-loop containing nucleoside triphosphate hydrolases"/>
    <property type="match status" value="1"/>
</dbReference>
<feature type="domain" description="Helicase C-terminal" evidence="10">
    <location>
        <begin position="296"/>
        <end position="474"/>
    </location>
</feature>
<dbReference type="SMART" id="SM00487">
    <property type="entry name" value="DEXDc"/>
    <property type="match status" value="1"/>
</dbReference>
<dbReference type="InterPro" id="IPR014014">
    <property type="entry name" value="RNA_helicase_DEAD_Q_motif"/>
</dbReference>
<evidence type="ECO:0000256" key="8">
    <source>
        <dbReference type="SAM" id="MobiDB-lite"/>
    </source>
</evidence>
<dbReference type="CDD" id="cd00268">
    <property type="entry name" value="DEADc"/>
    <property type="match status" value="1"/>
</dbReference>
<feature type="region of interest" description="Disordered" evidence="8">
    <location>
        <begin position="503"/>
        <end position="534"/>
    </location>
</feature>
<dbReference type="GO" id="GO:0003724">
    <property type="term" value="F:RNA helicase activity"/>
    <property type="evidence" value="ECO:0007669"/>
    <property type="project" value="UniProtKB-EC"/>
</dbReference>
<feature type="compositionally biased region" description="Polar residues" evidence="8">
    <location>
        <begin position="524"/>
        <end position="534"/>
    </location>
</feature>
<dbReference type="Pfam" id="PF00271">
    <property type="entry name" value="Helicase_C"/>
    <property type="match status" value="1"/>
</dbReference>
<dbReference type="GO" id="GO:0016787">
    <property type="term" value="F:hydrolase activity"/>
    <property type="evidence" value="ECO:0007669"/>
    <property type="project" value="UniProtKB-KW"/>
</dbReference>
<dbReference type="InterPro" id="IPR027417">
    <property type="entry name" value="P-loop_NTPase"/>
</dbReference>
<evidence type="ECO:0000259" key="10">
    <source>
        <dbReference type="PROSITE" id="PS51194"/>
    </source>
</evidence>
<dbReference type="InterPro" id="IPR001650">
    <property type="entry name" value="Helicase_C-like"/>
</dbReference>
<dbReference type="GO" id="GO:0005524">
    <property type="term" value="F:ATP binding"/>
    <property type="evidence" value="ECO:0007669"/>
    <property type="project" value="UniProtKB-UniRule"/>
</dbReference>
<evidence type="ECO:0000259" key="11">
    <source>
        <dbReference type="PROSITE" id="PS51195"/>
    </source>
</evidence>
<comment type="domain">
    <text evidence="7">The Q motif is unique to and characteristic of the DEAD box family of RNA helicases and controls ATP binding and hydrolysis.</text>
</comment>
<dbReference type="InterPro" id="IPR011545">
    <property type="entry name" value="DEAD/DEAH_box_helicase_dom"/>
</dbReference>
<proteinExistence type="inferred from homology"/>
<dbReference type="Gene3D" id="3.40.50.300">
    <property type="entry name" value="P-loop containing nucleotide triphosphate hydrolases"/>
    <property type="match status" value="2"/>
</dbReference>
<name>A0A507EE67_9FUNG</name>
<keyword evidence="1 7" id="KW-0547">Nucleotide-binding</keyword>
<evidence type="ECO:0000313" key="12">
    <source>
        <dbReference type="EMBL" id="TPX61460.1"/>
    </source>
</evidence>
<dbReference type="SMART" id="SM00490">
    <property type="entry name" value="HELICc"/>
    <property type="match status" value="1"/>
</dbReference>
<dbReference type="GO" id="GO:0003723">
    <property type="term" value="F:RNA binding"/>
    <property type="evidence" value="ECO:0007669"/>
    <property type="project" value="UniProtKB-UniRule"/>
</dbReference>
<keyword evidence="13" id="KW-1185">Reference proteome</keyword>
<reference evidence="12 13" key="1">
    <citation type="journal article" date="2019" name="Sci. Rep.">
        <title>Comparative genomics of chytrid fungi reveal insights into the obligate biotrophic and pathogenic lifestyle of Synchytrium endobioticum.</title>
        <authorList>
            <person name="van de Vossenberg B.T.L.H."/>
            <person name="Warris S."/>
            <person name="Nguyen H.D.T."/>
            <person name="van Gent-Pelzer M.P.E."/>
            <person name="Joly D.L."/>
            <person name="van de Geest H.C."/>
            <person name="Bonants P.J.M."/>
            <person name="Smith D.S."/>
            <person name="Levesque C.A."/>
            <person name="van der Lee T.A.J."/>
        </authorList>
    </citation>
    <scope>NUCLEOTIDE SEQUENCE [LARGE SCALE GENOMIC DNA]</scope>
    <source>
        <strain evidence="12 13">CBS 809.83</strain>
    </source>
</reference>
<dbReference type="STRING" id="109895.A0A507EE67"/>
<dbReference type="EMBL" id="QEAQ01000007">
    <property type="protein sequence ID" value="TPX61460.1"/>
    <property type="molecule type" value="Genomic_DNA"/>
</dbReference>